<gene>
    <name evidence="8" type="primary">LOC102807610</name>
</gene>
<accession>A0ABM0M7J8</accession>
<dbReference type="Pfam" id="PF05615">
    <property type="entry name" value="THOC7"/>
    <property type="match status" value="1"/>
</dbReference>
<evidence type="ECO:0000313" key="7">
    <source>
        <dbReference type="Proteomes" id="UP000694865"/>
    </source>
</evidence>
<evidence type="ECO:0000256" key="4">
    <source>
        <dbReference type="ARBA" id="ARBA00023242"/>
    </source>
</evidence>
<dbReference type="RefSeq" id="XP_006815989.1">
    <property type="nucleotide sequence ID" value="XM_006815926.1"/>
</dbReference>
<protein>
    <submittedName>
        <fullName evidence="8">Uncharacterized protein LOC102807610</fullName>
    </submittedName>
</protein>
<evidence type="ECO:0000256" key="6">
    <source>
        <dbReference type="SAM" id="MobiDB-lite"/>
    </source>
</evidence>
<comment type="subcellular location">
    <subcellularLocation>
        <location evidence="1">Nucleus</location>
    </subcellularLocation>
</comment>
<comment type="similarity">
    <text evidence="2">Belongs to the THOC7 family.</text>
</comment>
<keyword evidence="7" id="KW-1185">Reference proteome</keyword>
<dbReference type="PANTHER" id="PTHR23405">
    <property type="entry name" value="MAINTENANCE OF KILLER 16 MAK16 PROTEIN-RELATED"/>
    <property type="match status" value="1"/>
</dbReference>
<dbReference type="GeneID" id="102807610"/>
<dbReference type="PANTHER" id="PTHR23405:SF5">
    <property type="entry name" value="THO COMPLEX SUBUNIT 7 HOMOLOG"/>
    <property type="match status" value="1"/>
</dbReference>
<feature type="region of interest" description="Disordered" evidence="6">
    <location>
        <begin position="236"/>
        <end position="261"/>
    </location>
</feature>
<evidence type="ECO:0000256" key="1">
    <source>
        <dbReference type="ARBA" id="ARBA00004123"/>
    </source>
</evidence>
<evidence type="ECO:0000256" key="5">
    <source>
        <dbReference type="SAM" id="Coils"/>
    </source>
</evidence>
<sequence>MAASTSDDETIIRKRLLFDGDGGGDDRRISNLLKTFIKWCHSSGTDEECTATYQRMLSTLTQCEFSMEKTKMVYDMNLREMAKYEQIYKDIEKAISDAHHTISSSKSELQHAKRVRKNRQEYDALAKVIQKHPDRQKTLKKLEELDRHLSSLTEQKAALENKQRLGCDPGACCSYEGLLRVPQWIPPRSVSGFASEICAVVEDLPGQIASLAGWVDQMQGEQVASTAVAPCLASRKKHTSKRYSRSRDASSWDPPNPSPDLPIIFGKQVGHRLVVPRPSPQAADRGLAIRPPISQGTMQGRTFVLYPLSTMPARNPSVTEPAHHTMP</sequence>
<reference evidence="8" key="1">
    <citation type="submission" date="2025-08" db="UniProtKB">
        <authorList>
            <consortium name="RefSeq"/>
        </authorList>
    </citation>
    <scope>IDENTIFICATION</scope>
    <source>
        <tissue evidence="8">Testes</tissue>
    </source>
</reference>
<dbReference type="InterPro" id="IPR008501">
    <property type="entry name" value="THOC7/Mft1"/>
</dbReference>
<evidence type="ECO:0000313" key="8">
    <source>
        <dbReference type="RefSeq" id="XP_006815989.1"/>
    </source>
</evidence>
<name>A0ABM0M7J8_SACKO</name>
<keyword evidence="4" id="KW-0539">Nucleus</keyword>
<keyword evidence="3 5" id="KW-0175">Coiled coil</keyword>
<proteinExistence type="inferred from homology"/>
<evidence type="ECO:0000256" key="3">
    <source>
        <dbReference type="ARBA" id="ARBA00023054"/>
    </source>
</evidence>
<feature type="coiled-coil region" evidence="5">
    <location>
        <begin position="135"/>
        <end position="162"/>
    </location>
</feature>
<evidence type="ECO:0000256" key="2">
    <source>
        <dbReference type="ARBA" id="ARBA00006482"/>
    </source>
</evidence>
<dbReference type="Proteomes" id="UP000694865">
    <property type="component" value="Unplaced"/>
</dbReference>
<organism evidence="7 8">
    <name type="scientific">Saccoglossus kowalevskii</name>
    <name type="common">Acorn worm</name>
    <dbReference type="NCBI Taxonomy" id="10224"/>
    <lineage>
        <taxon>Eukaryota</taxon>
        <taxon>Metazoa</taxon>
        <taxon>Hemichordata</taxon>
        <taxon>Enteropneusta</taxon>
        <taxon>Harrimaniidae</taxon>
        <taxon>Saccoglossus</taxon>
    </lineage>
</organism>